<protein>
    <recommendedName>
        <fullName evidence="2">STAS domain-containing protein</fullName>
    </recommendedName>
</protein>
<accession>A0A1H3U7J0</accession>
<dbReference type="Gene3D" id="3.30.750.24">
    <property type="entry name" value="STAS domain"/>
    <property type="match status" value="1"/>
</dbReference>
<evidence type="ECO:0000313" key="4">
    <source>
        <dbReference type="Proteomes" id="UP000198914"/>
    </source>
</evidence>
<keyword evidence="4" id="KW-1185">Reference proteome</keyword>
<evidence type="ECO:0000313" key="3">
    <source>
        <dbReference type="EMBL" id="SDZ58372.1"/>
    </source>
</evidence>
<feature type="region of interest" description="Disordered" evidence="1">
    <location>
        <begin position="101"/>
        <end position="122"/>
    </location>
</feature>
<feature type="domain" description="STAS" evidence="2">
    <location>
        <begin position="9"/>
        <end position="88"/>
    </location>
</feature>
<evidence type="ECO:0000256" key="1">
    <source>
        <dbReference type="SAM" id="MobiDB-lite"/>
    </source>
</evidence>
<sequence>MEQINFPRPGALVTAIAGRMDSSTSGGQIDALVEAIDACDGDLELSLADVPQVTAAGVRCLIVAAKLMQSQGRRLWLTELRPDVEEFLLGRGHTHLLGLQRAPKNARPSQRQPAQASESERAVFKPKPVHATTLSGVHVLSGKKLWFKK</sequence>
<evidence type="ECO:0000259" key="2">
    <source>
        <dbReference type="PROSITE" id="PS50801"/>
    </source>
</evidence>
<dbReference type="PROSITE" id="PS50801">
    <property type="entry name" value="STAS"/>
    <property type="match status" value="1"/>
</dbReference>
<dbReference type="STRING" id="1244108.SAMN05444004_12521"/>
<name>A0A1H3U7J0_9RHOB</name>
<proteinExistence type="predicted"/>
<gene>
    <name evidence="3" type="ORF">SAMN05444004_12521</name>
</gene>
<organism evidence="3 4">
    <name type="scientific">Jannaschia faecimaris</name>
    <dbReference type="NCBI Taxonomy" id="1244108"/>
    <lineage>
        <taxon>Bacteria</taxon>
        <taxon>Pseudomonadati</taxon>
        <taxon>Pseudomonadota</taxon>
        <taxon>Alphaproteobacteria</taxon>
        <taxon>Rhodobacterales</taxon>
        <taxon>Roseobacteraceae</taxon>
        <taxon>Jannaschia</taxon>
    </lineage>
</organism>
<dbReference type="OrthoDB" id="280847at2"/>
<dbReference type="InterPro" id="IPR036513">
    <property type="entry name" value="STAS_dom_sf"/>
</dbReference>
<dbReference type="EMBL" id="FNPX01000025">
    <property type="protein sequence ID" value="SDZ58372.1"/>
    <property type="molecule type" value="Genomic_DNA"/>
</dbReference>
<dbReference type="CDD" id="cd07043">
    <property type="entry name" value="STAS_anti-anti-sigma_factors"/>
    <property type="match status" value="1"/>
</dbReference>
<dbReference type="Pfam" id="PF01740">
    <property type="entry name" value="STAS"/>
    <property type="match status" value="1"/>
</dbReference>
<reference evidence="4" key="1">
    <citation type="submission" date="2016-10" db="EMBL/GenBank/DDBJ databases">
        <authorList>
            <person name="Varghese N."/>
            <person name="Submissions S."/>
        </authorList>
    </citation>
    <scope>NUCLEOTIDE SEQUENCE [LARGE SCALE GENOMIC DNA]</scope>
    <source>
        <strain evidence="4">DSM 100420</strain>
    </source>
</reference>
<dbReference type="AlphaFoldDB" id="A0A1H3U7J0"/>
<dbReference type="Proteomes" id="UP000198914">
    <property type="component" value="Unassembled WGS sequence"/>
</dbReference>
<dbReference type="InterPro" id="IPR002645">
    <property type="entry name" value="STAS_dom"/>
</dbReference>
<dbReference type="RefSeq" id="WP_092647812.1">
    <property type="nucleotide sequence ID" value="NZ_FNPX01000025.1"/>
</dbReference>
<dbReference type="SUPFAM" id="SSF52091">
    <property type="entry name" value="SpoIIaa-like"/>
    <property type="match status" value="1"/>
</dbReference>
<feature type="compositionally biased region" description="Polar residues" evidence="1">
    <location>
        <begin position="107"/>
        <end position="117"/>
    </location>
</feature>